<proteinExistence type="predicted"/>
<dbReference type="AlphaFoldDB" id="X0Z0B2"/>
<comment type="caution">
    <text evidence="1">The sequence shown here is derived from an EMBL/GenBank/DDBJ whole genome shotgun (WGS) entry which is preliminary data.</text>
</comment>
<sequence>MAKSKIIIALSVFITLGCSAQIRENEMSFKECIVKCIAISRENDIEKISYSGEAPTYLLYLCGTACKEKATDKDFEEFRKGFTIKDETGVMI</sequence>
<accession>X0Z0B2</accession>
<gene>
    <name evidence="1" type="ORF">S01H4_16155</name>
</gene>
<dbReference type="PROSITE" id="PS51257">
    <property type="entry name" value="PROKAR_LIPOPROTEIN"/>
    <property type="match status" value="1"/>
</dbReference>
<reference evidence="1" key="1">
    <citation type="journal article" date="2014" name="Front. Microbiol.">
        <title>High frequency of phylogenetically diverse reductive dehalogenase-homologous genes in deep subseafloor sedimentary metagenomes.</title>
        <authorList>
            <person name="Kawai M."/>
            <person name="Futagami T."/>
            <person name="Toyoda A."/>
            <person name="Takaki Y."/>
            <person name="Nishi S."/>
            <person name="Hori S."/>
            <person name="Arai W."/>
            <person name="Tsubouchi T."/>
            <person name="Morono Y."/>
            <person name="Uchiyama I."/>
            <person name="Ito T."/>
            <person name="Fujiyama A."/>
            <person name="Inagaki F."/>
            <person name="Takami H."/>
        </authorList>
    </citation>
    <scope>NUCLEOTIDE SEQUENCE</scope>
    <source>
        <strain evidence="1">Expedition CK06-06</strain>
    </source>
</reference>
<dbReference type="EMBL" id="BART01007079">
    <property type="protein sequence ID" value="GAG53933.1"/>
    <property type="molecule type" value="Genomic_DNA"/>
</dbReference>
<evidence type="ECO:0008006" key="2">
    <source>
        <dbReference type="Google" id="ProtNLM"/>
    </source>
</evidence>
<evidence type="ECO:0000313" key="1">
    <source>
        <dbReference type="EMBL" id="GAG53933.1"/>
    </source>
</evidence>
<organism evidence="1">
    <name type="scientific">marine sediment metagenome</name>
    <dbReference type="NCBI Taxonomy" id="412755"/>
    <lineage>
        <taxon>unclassified sequences</taxon>
        <taxon>metagenomes</taxon>
        <taxon>ecological metagenomes</taxon>
    </lineage>
</organism>
<name>X0Z0B2_9ZZZZ</name>
<protein>
    <recommendedName>
        <fullName evidence="2">Lipoprotein</fullName>
    </recommendedName>
</protein>